<sequence length="349" mass="37077">MKTLIKNLAVAVGLSAFCNTNLLANEPVITVKSKSEYSAPIIVIRSKYDFEKSISLKLKTDPSLDASDILIRTISKFGMVDANGIKIVSGFDIDQSNNIIVAFSGGTSEIIQTSGNPSQLNIVASFRDSSGQFVSPPPDSVAVYSMSGEKLCFDYKTVQQAPPKIGIALLLDRSGSMAGNIDAVKSTANNFLNSLPPHALCAVGSFNSDLTYGHKNYQQCNGGGFGFENIEASGGTDIFKALSSAYSDLSGSYFNGYQKAAIVITDGYTVNDAKVKAELLANKNGILTFVYFIGGNHKDDLEGITDHFISQGGNVRQSLSHYFSAIGLAYKSQKVLSVKPCSGGAHATP</sequence>
<feature type="chain" id="PRO_5046812944" description="VWFA domain-containing protein" evidence="1">
    <location>
        <begin position="25"/>
        <end position="349"/>
    </location>
</feature>
<dbReference type="RefSeq" id="WP_344799447.1">
    <property type="nucleotide sequence ID" value="NZ_BAABBN010000007.1"/>
</dbReference>
<feature type="signal peptide" evidence="1">
    <location>
        <begin position="1"/>
        <end position="24"/>
    </location>
</feature>
<proteinExistence type="predicted"/>
<dbReference type="PANTHER" id="PTHR45737:SF6">
    <property type="entry name" value="VON WILLEBRAND FACTOR A DOMAIN-CONTAINING PROTEIN 5A"/>
    <property type="match status" value="1"/>
</dbReference>
<dbReference type="InterPro" id="IPR036465">
    <property type="entry name" value="vWFA_dom_sf"/>
</dbReference>
<evidence type="ECO:0000259" key="2">
    <source>
        <dbReference type="PROSITE" id="PS50234"/>
    </source>
</evidence>
<accession>A0ABP7MWP2</accession>
<feature type="domain" description="VWFA" evidence="2">
    <location>
        <begin position="166"/>
        <end position="305"/>
    </location>
</feature>
<gene>
    <name evidence="3" type="ORF">GCM10022277_30690</name>
</gene>
<dbReference type="InterPro" id="IPR002035">
    <property type="entry name" value="VWF_A"/>
</dbReference>
<dbReference type="Gene3D" id="3.40.50.410">
    <property type="entry name" value="von Willebrand factor, type A domain"/>
    <property type="match status" value="1"/>
</dbReference>
<dbReference type="CDD" id="cd00198">
    <property type="entry name" value="vWFA"/>
    <property type="match status" value="1"/>
</dbReference>
<dbReference type="SMART" id="SM00327">
    <property type="entry name" value="VWA"/>
    <property type="match status" value="1"/>
</dbReference>
<organism evidence="3 4">
    <name type="scientific">Litoribacillus peritrichatus</name>
    <dbReference type="NCBI Taxonomy" id="718191"/>
    <lineage>
        <taxon>Bacteria</taxon>
        <taxon>Pseudomonadati</taxon>
        <taxon>Pseudomonadota</taxon>
        <taxon>Gammaproteobacteria</taxon>
        <taxon>Oceanospirillales</taxon>
        <taxon>Oceanospirillaceae</taxon>
        <taxon>Litoribacillus</taxon>
    </lineage>
</organism>
<protein>
    <recommendedName>
        <fullName evidence="2">VWFA domain-containing protein</fullName>
    </recommendedName>
</protein>
<evidence type="ECO:0000256" key="1">
    <source>
        <dbReference type="SAM" id="SignalP"/>
    </source>
</evidence>
<evidence type="ECO:0000313" key="4">
    <source>
        <dbReference type="Proteomes" id="UP001501565"/>
    </source>
</evidence>
<keyword evidence="1" id="KW-0732">Signal</keyword>
<dbReference type="PANTHER" id="PTHR45737">
    <property type="entry name" value="VON WILLEBRAND FACTOR A DOMAIN-CONTAINING PROTEIN 5A"/>
    <property type="match status" value="1"/>
</dbReference>
<name>A0ABP7MWP2_9GAMM</name>
<keyword evidence="4" id="KW-1185">Reference proteome</keyword>
<comment type="caution">
    <text evidence="3">The sequence shown here is derived from an EMBL/GenBank/DDBJ whole genome shotgun (WGS) entry which is preliminary data.</text>
</comment>
<dbReference type="PROSITE" id="PS50234">
    <property type="entry name" value="VWFA"/>
    <property type="match status" value="1"/>
</dbReference>
<dbReference type="Proteomes" id="UP001501565">
    <property type="component" value="Unassembled WGS sequence"/>
</dbReference>
<dbReference type="EMBL" id="BAABBN010000007">
    <property type="protein sequence ID" value="GAA3931708.1"/>
    <property type="molecule type" value="Genomic_DNA"/>
</dbReference>
<dbReference type="Pfam" id="PF00092">
    <property type="entry name" value="VWA"/>
    <property type="match status" value="1"/>
</dbReference>
<reference evidence="4" key="1">
    <citation type="journal article" date="2019" name="Int. J. Syst. Evol. Microbiol.">
        <title>The Global Catalogue of Microorganisms (GCM) 10K type strain sequencing project: providing services to taxonomists for standard genome sequencing and annotation.</title>
        <authorList>
            <consortium name="The Broad Institute Genomics Platform"/>
            <consortium name="The Broad Institute Genome Sequencing Center for Infectious Disease"/>
            <person name="Wu L."/>
            <person name="Ma J."/>
        </authorList>
    </citation>
    <scope>NUCLEOTIDE SEQUENCE [LARGE SCALE GENOMIC DNA]</scope>
    <source>
        <strain evidence="4">JCM 17551</strain>
    </source>
</reference>
<evidence type="ECO:0000313" key="3">
    <source>
        <dbReference type="EMBL" id="GAA3931708.1"/>
    </source>
</evidence>
<dbReference type="SUPFAM" id="SSF53300">
    <property type="entry name" value="vWA-like"/>
    <property type="match status" value="1"/>
</dbReference>